<dbReference type="EMBL" id="GL380001">
    <property type="protein sequence ID" value="EGT41790.1"/>
    <property type="molecule type" value="Genomic_DNA"/>
</dbReference>
<accession>G0P0L1</accession>
<dbReference type="AlphaFoldDB" id="G0P0L1"/>
<dbReference type="HOGENOM" id="CLU_144999_0_0_1"/>
<dbReference type="InParanoid" id="G0P0L1"/>
<organism evidence="2">
    <name type="scientific">Caenorhabditis brenneri</name>
    <name type="common">Nematode worm</name>
    <dbReference type="NCBI Taxonomy" id="135651"/>
    <lineage>
        <taxon>Eukaryota</taxon>
        <taxon>Metazoa</taxon>
        <taxon>Ecdysozoa</taxon>
        <taxon>Nematoda</taxon>
        <taxon>Chromadorea</taxon>
        <taxon>Rhabditida</taxon>
        <taxon>Rhabditina</taxon>
        <taxon>Rhabditomorpha</taxon>
        <taxon>Rhabditoidea</taxon>
        <taxon>Rhabditidae</taxon>
        <taxon>Peloderinae</taxon>
        <taxon>Caenorhabditis</taxon>
    </lineage>
</organism>
<name>G0P0L1_CAEBE</name>
<dbReference type="Proteomes" id="UP000008068">
    <property type="component" value="Unassembled WGS sequence"/>
</dbReference>
<gene>
    <name evidence="1" type="ORF">CAEBREN_03147</name>
</gene>
<sequence>MASRSHPLPYVSNLDDSDILEVEYRKNLMNMSDVLKEREEKIKQQKQVEKAIKSLSHMLQEKKAFLEKKEGQQMEIDEEIDDIKVLEDVMNMKKFEREQRKREQKALHKAFKAYLRYEYKISEKYCETWEERCNREEEGEAGGDRSE</sequence>
<reference evidence="2" key="1">
    <citation type="submission" date="2011-07" db="EMBL/GenBank/DDBJ databases">
        <authorList>
            <consortium name="Caenorhabditis brenneri Sequencing and Analysis Consortium"/>
            <person name="Wilson R.K."/>
        </authorList>
    </citation>
    <scope>NUCLEOTIDE SEQUENCE [LARGE SCALE GENOMIC DNA]</scope>
    <source>
        <strain evidence="2">PB2801</strain>
    </source>
</reference>
<evidence type="ECO:0000313" key="2">
    <source>
        <dbReference type="Proteomes" id="UP000008068"/>
    </source>
</evidence>
<protein>
    <submittedName>
        <fullName evidence="1">Uncharacterized protein</fullName>
    </submittedName>
</protein>
<proteinExistence type="predicted"/>
<keyword evidence="2" id="KW-1185">Reference proteome</keyword>
<evidence type="ECO:0000313" key="1">
    <source>
        <dbReference type="EMBL" id="EGT41790.1"/>
    </source>
</evidence>